<dbReference type="PROSITE" id="PS50943">
    <property type="entry name" value="HTH_CROC1"/>
    <property type="match status" value="1"/>
</dbReference>
<dbReference type="GO" id="GO:0005829">
    <property type="term" value="C:cytosol"/>
    <property type="evidence" value="ECO:0007669"/>
    <property type="project" value="TreeGrafter"/>
</dbReference>
<dbReference type="SUPFAM" id="SSF47413">
    <property type="entry name" value="lambda repressor-like DNA-binding domains"/>
    <property type="match status" value="1"/>
</dbReference>
<dbReference type="AlphaFoldDB" id="A0A3G6K0F5"/>
<keyword evidence="1" id="KW-0238">DNA-binding</keyword>
<dbReference type="Gene3D" id="1.10.260.40">
    <property type="entry name" value="lambda repressor-like DNA-binding domains"/>
    <property type="match status" value="1"/>
</dbReference>
<dbReference type="EMBL" id="CP031021">
    <property type="protein sequence ID" value="AZA18061.1"/>
    <property type="molecule type" value="Genomic_DNA"/>
</dbReference>
<evidence type="ECO:0000256" key="1">
    <source>
        <dbReference type="ARBA" id="ARBA00023125"/>
    </source>
</evidence>
<name>A0A3G6K0F5_STRTR</name>
<organism evidence="5">
    <name type="scientific">Streptococcus thermophilus</name>
    <dbReference type="NCBI Taxonomy" id="1308"/>
    <lineage>
        <taxon>Bacteria</taxon>
        <taxon>Bacillati</taxon>
        <taxon>Bacillota</taxon>
        <taxon>Bacilli</taxon>
        <taxon>Lactobacillales</taxon>
        <taxon>Streptococcaceae</taxon>
        <taxon>Streptococcus</taxon>
    </lineage>
</organism>
<dbReference type="PANTHER" id="PTHR46797">
    <property type="entry name" value="HTH-TYPE TRANSCRIPTIONAL REGULATOR"/>
    <property type="match status" value="1"/>
</dbReference>
<dbReference type="GO" id="GO:0003677">
    <property type="term" value="F:DNA binding"/>
    <property type="evidence" value="ECO:0007669"/>
    <property type="project" value="UniProtKB-KW"/>
</dbReference>
<gene>
    <name evidence="5" type="ORF">DF198_04640</name>
    <name evidence="4" type="ORF">DQL92_04630</name>
</gene>
<dbReference type="SMART" id="SM00530">
    <property type="entry name" value="HTH_XRE"/>
    <property type="match status" value="1"/>
</dbReference>
<dbReference type="GO" id="GO:0003700">
    <property type="term" value="F:DNA-binding transcription factor activity"/>
    <property type="evidence" value="ECO:0007669"/>
    <property type="project" value="TreeGrafter"/>
</dbReference>
<protein>
    <submittedName>
        <fullName evidence="5">XRE family transcriptional regulator</fullName>
    </submittedName>
</protein>
<dbReference type="CDD" id="cd00093">
    <property type="entry name" value="HTH_XRE"/>
    <property type="match status" value="1"/>
</dbReference>
<dbReference type="InterPro" id="IPR010982">
    <property type="entry name" value="Lambda_DNA-bd_dom_sf"/>
</dbReference>
<feature type="coiled-coil region" evidence="2">
    <location>
        <begin position="44"/>
        <end position="71"/>
    </location>
</feature>
<keyword evidence="2" id="KW-0175">Coiled coil</keyword>
<evidence type="ECO:0000259" key="3">
    <source>
        <dbReference type="PROSITE" id="PS50943"/>
    </source>
</evidence>
<dbReference type="InterPro" id="IPR050807">
    <property type="entry name" value="TransReg_Diox_bact_type"/>
</dbReference>
<accession>A0A3G6K0F5</accession>
<evidence type="ECO:0000256" key="2">
    <source>
        <dbReference type="SAM" id="Coils"/>
    </source>
</evidence>
<dbReference type="PANTHER" id="PTHR46797:SF1">
    <property type="entry name" value="METHYLPHOSPHONATE SYNTHASE"/>
    <property type="match status" value="1"/>
</dbReference>
<feature type="domain" description="HTH cro/C1-type" evidence="3">
    <location>
        <begin position="51"/>
        <end position="106"/>
    </location>
</feature>
<dbReference type="Pfam" id="PF01381">
    <property type="entry name" value="HTH_3"/>
    <property type="match status" value="1"/>
</dbReference>
<reference evidence="5" key="1">
    <citation type="submission" date="2018-05" db="EMBL/GenBank/DDBJ databases">
        <authorList>
            <person name="Somerville V."/>
        </authorList>
    </citation>
    <scope>NUCLEOTIDE SEQUENCE</scope>
    <source>
        <strain evidence="5">NWC_1_1</strain>
        <strain evidence="4">NWC_2_1</strain>
    </source>
</reference>
<dbReference type="EMBL" id="CP029252">
    <property type="protein sequence ID" value="AZA23413.1"/>
    <property type="molecule type" value="Genomic_DNA"/>
</dbReference>
<proteinExistence type="predicted"/>
<sequence>MHMKEIKLTPLDKVDRNGFLASYLAERSKKAPEILQHYNNEIECIKLSHKIKQLRENINLTQQELADRMGKSQASIGRIENGTTNPTYKTLEEIAAATNTRLVVDFVPIKN</sequence>
<dbReference type="InterPro" id="IPR001387">
    <property type="entry name" value="Cro/C1-type_HTH"/>
</dbReference>
<evidence type="ECO:0000313" key="5">
    <source>
        <dbReference type="EMBL" id="AZA23413.1"/>
    </source>
</evidence>
<evidence type="ECO:0000313" key="4">
    <source>
        <dbReference type="EMBL" id="AZA18061.1"/>
    </source>
</evidence>